<protein>
    <submittedName>
        <fullName evidence="2 4">Uncharacterized protein</fullName>
    </submittedName>
</protein>
<reference evidence="4" key="1">
    <citation type="submission" date="2017-02" db="UniProtKB">
        <authorList>
            <consortium name="WormBaseParasite"/>
        </authorList>
    </citation>
    <scope>IDENTIFICATION</scope>
</reference>
<gene>
    <name evidence="2" type="ORF">HNAJ_LOCUS11198</name>
</gene>
<keyword evidence="3" id="KW-1185">Reference proteome</keyword>
<dbReference type="EMBL" id="UZAE01013428">
    <property type="protein sequence ID" value="VDO09802.1"/>
    <property type="molecule type" value="Genomic_DNA"/>
</dbReference>
<dbReference type="Proteomes" id="UP000278807">
    <property type="component" value="Unassembled WGS sequence"/>
</dbReference>
<evidence type="ECO:0000313" key="2">
    <source>
        <dbReference type="EMBL" id="VDO09802.1"/>
    </source>
</evidence>
<name>A0A0R3TTZ7_RODNA</name>
<evidence type="ECO:0000313" key="3">
    <source>
        <dbReference type="Proteomes" id="UP000278807"/>
    </source>
</evidence>
<reference evidence="2 3" key="2">
    <citation type="submission" date="2018-11" db="EMBL/GenBank/DDBJ databases">
        <authorList>
            <consortium name="Pathogen Informatics"/>
        </authorList>
    </citation>
    <scope>NUCLEOTIDE SEQUENCE [LARGE SCALE GENOMIC DNA]</scope>
</reference>
<proteinExistence type="predicted"/>
<feature type="region of interest" description="Disordered" evidence="1">
    <location>
        <begin position="39"/>
        <end position="64"/>
    </location>
</feature>
<sequence>MAKPKCHDVSSTTLLAPPLTEAFDELRLSTVSLLANASSNPSGQCSHGSLEQFTDSPRTTSAVSPNPYFRQSSDGINYLPNRQKYGSCSLLTEIANYESSLNAHDNSNRCNIHTLKRLRHNSASSKFAIYHEEHKPLKFNTEAPDNSFPIAHPKPCYVLHVNVVNTNPDITKLD</sequence>
<organism evidence="4">
    <name type="scientific">Rodentolepis nana</name>
    <name type="common">Dwarf tapeworm</name>
    <name type="synonym">Hymenolepis nana</name>
    <dbReference type="NCBI Taxonomy" id="102285"/>
    <lineage>
        <taxon>Eukaryota</taxon>
        <taxon>Metazoa</taxon>
        <taxon>Spiralia</taxon>
        <taxon>Lophotrochozoa</taxon>
        <taxon>Platyhelminthes</taxon>
        <taxon>Cestoda</taxon>
        <taxon>Eucestoda</taxon>
        <taxon>Cyclophyllidea</taxon>
        <taxon>Hymenolepididae</taxon>
        <taxon>Rodentolepis</taxon>
    </lineage>
</organism>
<dbReference type="WBParaSite" id="HNAJ_0001120801-mRNA-1">
    <property type="protein sequence ID" value="HNAJ_0001120801-mRNA-1"/>
    <property type="gene ID" value="HNAJ_0001120801"/>
</dbReference>
<evidence type="ECO:0000256" key="1">
    <source>
        <dbReference type="SAM" id="MobiDB-lite"/>
    </source>
</evidence>
<dbReference type="OrthoDB" id="6249449at2759"/>
<evidence type="ECO:0000313" key="4">
    <source>
        <dbReference type="WBParaSite" id="HNAJ_0001120801-mRNA-1"/>
    </source>
</evidence>
<accession>A0A0R3TTZ7</accession>
<dbReference type="AlphaFoldDB" id="A0A0R3TTZ7"/>